<dbReference type="Gene3D" id="3.90.1150.10">
    <property type="entry name" value="Aspartate Aminotransferase, domain 1"/>
    <property type="match status" value="1"/>
</dbReference>
<evidence type="ECO:0000256" key="1">
    <source>
        <dbReference type="SAM" id="MobiDB-lite"/>
    </source>
</evidence>
<dbReference type="VEuPathDB" id="FungiDB:PSTT_00916"/>
<reference evidence="2" key="1">
    <citation type="submission" date="2017-12" db="EMBL/GenBank/DDBJ databases">
        <title>Gene loss provides genomic basis for host adaptation in cereal stripe rust fungi.</title>
        <authorList>
            <person name="Xia C."/>
        </authorList>
    </citation>
    <scope>NUCLEOTIDE SEQUENCE [LARGE SCALE GENOMIC DNA]</scope>
    <source>
        <strain evidence="2">93-210</strain>
    </source>
</reference>
<dbReference type="InterPro" id="IPR015422">
    <property type="entry name" value="PyrdxlP-dep_Trfase_small"/>
</dbReference>
<dbReference type="VEuPathDB" id="FungiDB:PSHT_07938"/>
<dbReference type="AlphaFoldDB" id="A0A2S4W5D6"/>
<sequence length="199" mass="21250">MTSSTECLMPRDPSQPARTAQPNGLSLKFAPTWPKVLPVPPNPILAVSDAFRACTSPVKINLGVGAYRTKKGNLSVVYNPASLFVLISKPWQQAQAAVVAAKYNKEYLGTTGLPQQGVELLSKALKIGHPLGILSELDKASLHGGTICAADQADRLFLMTNIEAFPSRGGPRFQGFKHGLAGWENQLGTTGYTLGHLPT</sequence>
<dbReference type="SUPFAM" id="SSF53383">
    <property type="entry name" value="PLP-dependent transferases"/>
    <property type="match status" value="1"/>
</dbReference>
<proteinExistence type="predicted"/>
<accession>A0A2S4W5D6</accession>
<evidence type="ECO:0000313" key="3">
    <source>
        <dbReference type="Proteomes" id="UP000239156"/>
    </source>
</evidence>
<evidence type="ECO:0000313" key="2">
    <source>
        <dbReference type="EMBL" id="POW16980.1"/>
    </source>
</evidence>
<feature type="region of interest" description="Disordered" evidence="1">
    <location>
        <begin position="1"/>
        <end position="23"/>
    </location>
</feature>
<gene>
    <name evidence="2" type="ORF">PSTT_00916</name>
</gene>
<dbReference type="Proteomes" id="UP000239156">
    <property type="component" value="Unassembled WGS sequence"/>
</dbReference>
<dbReference type="InterPro" id="IPR015424">
    <property type="entry name" value="PyrdxlP-dep_Trfase"/>
</dbReference>
<dbReference type="EMBL" id="PKSL01000004">
    <property type="protein sequence ID" value="POW16980.1"/>
    <property type="molecule type" value="Genomic_DNA"/>
</dbReference>
<evidence type="ECO:0008006" key="4">
    <source>
        <dbReference type="Google" id="ProtNLM"/>
    </source>
</evidence>
<keyword evidence="3" id="KW-1185">Reference proteome</keyword>
<protein>
    <recommendedName>
        <fullName evidence="4">Aspartate transaminase</fullName>
    </recommendedName>
</protein>
<name>A0A2S4W5D6_9BASI</name>
<organism evidence="2 3">
    <name type="scientific">Puccinia striiformis</name>
    <dbReference type="NCBI Taxonomy" id="27350"/>
    <lineage>
        <taxon>Eukaryota</taxon>
        <taxon>Fungi</taxon>
        <taxon>Dikarya</taxon>
        <taxon>Basidiomycota</taxon>
        <taxon>Pucciniomycotina</taxon>
        <taxon>Pucciniomycetes</taxon>
        <taxon>Pucciniales</taxon>
        <taxon>Pucciniaceae</taxon>
        <taxon>Puccinia</taxon>
    </lineage>
</organism>
<comment type="caution">
    <text evidence="2">The sequence shown here is derived from an EMBL/GenBank/DDBJ whole genome shotgun (WGS) entry which is preliminary data.</text>
</comment>